<proteinExistence type="predicted"/>
<dbReference type="Proteomes" id="UP000054266">
    <property type="component" value="Unassembled WGS sequence"/>
</dbReference>
<feature type="compositionally biased region" description="Polar residues" evidence="1">
    <location>
        <begin position="74"/>
        <end position="87"/>
    </location>
</feature>
<dbReference type="EMBL" id="KN846960">
    <property type="protein sequence ID" value="KIW64839.1"/>
    <property type="molecule type" value="Genomic_DNA"/>
</dbReference>
<feature type="region of interest" description="Disordered" evidence="1">
    <location>
        <begin position="29"/>
        <end position="217"/>
    </location>
</feature>
<sequence>MATNKDMDLHKDQNDPPEHPVMEQLRQLRREAEAERSRQNAQDRALLGLPPIVRPGQLSQGPHIPTDNRISKPGTRSNAATGRSVSAKNRRERLTVALDASLATETQTSHSGASANSFAGRSASAASNGEQATARVAHTSQRAAAVAGGKSTVRAGSSSARMSSEKSRNSGHNRQGVHLSAASTQESGDVSNTANPSSELEHGHRGITSTPPDGISRANLVEMSSHLSRSLAETVSQSMKSTVGDIVARADEQSAKIGEQSAKIAEIEAENHEQRSRAQNAQQENETRFRQTENAVQVQSQQLHNSHAMMLHLDERVSDGTRYIRALHDQAQDSARHFGELGRISQVHGQEINSIQQDNALIQRDNALNSNRVVMVASEVLQHRADIHAIVQQVAGMQARIESLRSLGASDQMPSLEAPPGQSSAYSAPLPQIEYHQTDPVRKTRQLLEAPSGLAGQHVPPWSSDAACQDDMDVVEHPLAPCRRAIVKEQQSWVEKRQNLSTTYSNGVDELQARIGTVIAPYDGARSELRDHAKFDSARKTLADFALNAHRYFEYVLTEAETRISEIWKECDEAIQYTLRDGQVNEEQMRAEFEDHRSRASRLVADEIPREFGVILENFKTTYLEFFRQWPKPASKSHQSEFLQQWRPAHDQLIKMLSLDEPRHAEHHRLPTTDEAFHVATAVQPLAITAPTGV</sequence>
<dbReference type="HOGENOM" id="CLU_396890_0_0_1"/>
<evidence type="ECO:0000256" key="1">
    <source>
        <dbReference type="SAM" id="MobiDB-lite"/>
    </source>
</evidence>
<keyword evidence="3" id="KW-1185">Reference proteome</keyword>
<feature type="compositionally biased region" description="Polar residues" evidence="1">
    <location>
        <begin position="103"/>
        <end position="131"/>
    </location>
</feature>
<feature type="region of interest" description="Disordered" evidence="1">
    <location>
        <begin position="269"/>
        <end position="297"/>
    </location>
</feature>
<name>A0A0D2FY56_9EURO</name>
<dbReference type="AlphaFoldDB" id="A0A0D2FY56"/>
<evidence type="ECO:0000313" key="2">
    <source>
        <dbReference type="EMBL" id="KIW64839.1"/>
    </source>
</evidence>
<feature type="region of interest" description="Disordered" evidence="1">
    <location>
        <begin position="1"/>
        <end position="20"/>
    </location>
</feature>
<accession>A0A0D2FY56</accession>
<feature type="compositionally biased region" description="Polar residues" evidence="1">
    <location>
        <begin position="181"/>
        <end position="198"/>
    </location>
</feature>
<reference evidence="2 3" key="1">
    <citation type="submission" date="2015-01" db="EMBL/GenBank/DDBJ databases">
        <title>The Genome Sequence of Capronia semiimmersa CBS27337.</title>
        <authorList>
            <consortium name="The Broad Institute Genomics Platform"/>
            <person name="Cuomo C."/>
            <person name="de Hoog S."/>
            <person name="Gorbushina A."/>
            <person name="Stielow B."/>
            <person name="Teixiera M."/>
            <person name="Abouelleil A."/>
            <person name="Chapman S.B."/>
            <person name="Priest M."/>
            <person name="Young S.K."/>
            <person name="Wortman J."/>
            <person name="Nusbaum C."/>
            <person name="Birren B."/>
        </authorList>
    </citation>
    <scope>NUCLEOTIDE SEQUENCE [LARGE SCALE GENOMIC DNA]</scope>
    <source>
        <strain evidence="2 3">CBS 27337</strain>
    </source>
</reference>
<gene>
    <name evidence="2" type="ORF">PV04_07145</name>
</gene>
<protein>
    <submittedName>
        <fullName evidence="2">Uncharacterized protein</fullName>
    </submittedName>
</protein>
<feature type="compositionally biased region" description="Basic and acidic residues" evidence="1">
    <location>
        <begin position="29"/>
        <end position="38"/>
    </location>
</feature>
<evidence type="ECO:0000313" key="3">
    <source>
        <dbReference type="Proteomes" id="UP000054266"/>
    </source>
</evidence>
<organism evidence="2 3">
    <name type="scientific">Phialophora macrospora</name>
    <dbReference type="NCBI Taxonomy" id="1851006"/>
    <lineage>
        <taxon>Eukaryota</taxon>
        <taxon>Fungi</taxon>
        <taxon>Dikarya</taxon>
        <taxon>Ascomycota</taxon>
        <taxon>Pezizomycotina</taxon>
        <taxon>Eurotiomycetes</taxon>
        <taxon>Chaetothyriomycetidae</taxon>
        <taxon>Chaetothyriales</taxon>
        <taxon>Herpotrichiellaceae</taxon>
        <taxon>Phialophora</taxon>
    </lineage>
</organism>